<dbReference type="Gene3D" id="3.60.21.10">
    <property type="match status" value="1"/>
</dbReference>
<evidence type="ECO:0000313" key="2">
    <source>
        <dbReference type="EMBL" id="SCC59641.1"/>
    </source>
</evidence>
<dbReference type="EMBL" id="FMBG01000021">
    <property type="protein sequence ID" value="SCC59641.1"/>
    <property type="molecule type" value="Genomic_DNA"/>
</dbReference>
<gene>
    <name evidence="2" type="ORF">BC10311_04847</name>
</gene>
<dbReference type="InterPro" id="IPR050535">
    <property type="entry name" value="DNA_Repair-Maintenance_Comp"/>
</dbReference>
<comment type="caution">
    <text evidence="2">The sequence shown here is derived from an EMBL/GenBank/DDBJ whole genome shotgun (WGS) entry which is preliminary data.</text>
</comment>
<evidence type="ECO:0000313" key="3">
    <source>
        <dbReference type="Proteomes" id="UP000195728"/>
    </source>
</evidence>
<feature type="domain" description="Calcineurin-like phosphoesterase" evidence="1">
    <location>
        <begin position="4"/>
        <end position="235"/>
    </location>
</feature>
<evidence type="ECO:0000259" key="1">
    <source>
        <dbReference type="Pfam" id="PF00149"/>
    </source>
</evidence>
<dbReference type="GO" id="GO:0016787">
    <property type="term" value="F:hydrolase activity"/>
    <property type="evidence" value="ECO:0007669"/>
    <property type="project" value="InterPro"/>
</dbReference>
<dbReference type="PANTHER" id="PTHR30337:SF0">
    <property type="entry name" value="NUCLEASE SBCCD SUBUNIT D"/>
    <property type="match status" value="1"/>
</dbReference>
<dbReference type="SUPFAM" id="SSF56300">
    <property type="entry name" value="Metallo-dependent phosphatases"/>
    <property type="match status" value="1"/>
</dbReference>
<dbReference type="Pfam" id="PF00149">
    <property type="entry name" value="Metallophos"/>
    <property type="match status" value="1"/>
</dbReference>
<dbReference type="InterPro" id="IPR004843">
    <property type="entry name" value="Calcineurin-like_PHP"/>
</dbReference>
<dbReference type="AlphaFoldDB" id="A0AB37YY15"/>
<protein>
    <submittedName>
        <fullName evidence="2">Phosphohydrolase YydB</fullName>
    </submittedName>
</protein>
<name>A0AB37YY15_9BACI</name>
<reference evidence="2 3" key="1">
    <citation type="submission" date="2016-08" db="EMBL/GenBank/DDBJ databases">
        <authorList>
            <person name="Loux V."/>
            <person name="Rue O."/>
        </authorList>
    </citation>
    <scope>NUCLEOTIDE SEQUENCE [LARGE SCALE GENOMIC DNA]</scope>
    <source>
        <strain evidence="2 3">WSBC_10311</strain>
    </source>
</reference>
<proteinExistence type="predicted"/>
<dbReference type="Proteomes" id="UP000195728">
    <property type="component" value="Unassembled WGS sequence"/>
</dbReference>
<accession>A0AB37YY15</accession>
<dbReference type="PANTHER" id="PTHR30337">
    <property type="entry name" value="COMPONENT OF ATP-DEPENDENT DSDNA EXONUCLEASE"/>
    <property type="match status" value="1"/>
</dbReference>
<dbReference type="RefSeq" id="WP_088107380.1">
    <property type="nucleotide sequence ID" value="NZ_FMBG01000021.1"/>
</dbReference>
<organism evidence="2 3">
    <name type="scientific">Bacillus wiedmannii</name>
    <dbReference type="NCBI Taxonomy" id="1890302"/>
    <lineage>
        <taxon>Bacteria</taxon>
        <taxon>Bacillati</taxon>
        <taxon>Bacillota</taxon>
        <taxon>Bacilli</taxon>
        <taxon>Bacillales</taxon>
        <taxon>Bacillaceae</taxon>
        <taxon>Bacillus</taxon>
        <taxon>Bacillus cereus group</taxon>
    </lineage>
</organism>
<sequence length="484" mass="56350">MKVHFIQLSDIHFQYQNYNIMRMRDSLSEYLEQLNKENGIDFFVVTGDITHQGREYTTDVKEFLDDVLKSTNLTKKSMYIIPGNHDVNRSKQVRGFIIDNMQGKKDASDELNGEMYFTLLQGQEEFFEFYSSYLGEEYPQEELHFIKKSDKYNVFHINTCLVSGKNGEEGHLLVDINKFYKVIRELRQTKDEKVLNIAIGHHTLGCLCEADRNAMMSNFVDYNVDLYLSGHVHDPSYNVSANHGDAPFLELVSGAVMSDEYATPGFVEVEVNLENGQTNVRYHIWNNSAEYWAVDNQVGRRVRSGTLNHTVERLNKKKVPEVLAELGVYKGDSLEVDENEFKNFIIDLHESIASQKHTGGSFDYKVDLEDKFTNMVCSETFQINFDTYSRYFDIIEKIMSSTSYVSSDKKELITEEISDKYLLIHHQCKTGDEIFIKLVEQLTEEYASYFSYSKLRVKRHIKILTSWVIYKCLIFNDDKREIVM</sequence>
<dbReference type="InterPro" id="IPR029052">
    <property type="entry name" value="Metallo-depent_PP-like"/>
</dbReference>